<proteinExistence type="inferred from homology"/>
<evidence type="ECO:0000256" key="2">
    <source>
        <dbReference type="ARBA" id="ARBA00023002"/>
    </source>
</evidence>
<dbReference type="Pfam" id="PF13561">
    <property type="entry name" value="adh_short_C2"/>
    <property type="match status" value="1"/>
</dbReference>
<dbReference type="GO" id="GO:0016614">
    <property type="term" value="F:oxidoreductase activity, acting on CH-OH group of donors"/>
    <property type="evidence" value="ECO:0007669"/>
    <property type="project" value="UniProtKB-ARBA"/>
</dbReference>
<organism evidence="3 4">
    <name type="scientific">Hymenobacter luteus</name>
    <dbReference type="NCBI Taxonomy" id="1411122"/>
    <lineage>
        <taxon>Bacteria</taxon>
        <taxon>Pseudomonadati</taxon>
        <taxon>Bacteroidota</taxon>
        <taxon>Cytophagia</taxon>
        <taxon>Cytophagales</taxon>
        <taxon>Hymenobacteraceae</taxon>
        <taxon>Hymenobacter</taxon>
    </lineage>
</organism>
<dbReference type="PANTHER" id="PTHR48107:SF7">
    <property type="entry name" value="RE15974P"/>
    <property type="match status" value="1"/>
</dbReference>
<protein>
    <submittedName>
        <fullName evidence="3">NAD(P)-dependent dehydrogenase (Short-subunit alcohol dehydrogenase family)</fullName>
    </submittedName>
</protein>
<keyword evidence="2" id="KW-0560">Oxidoreductase</keyword>
<evidence type="ECO:0000313" key="4">
    <source>
        <dbReference type="Proteomes" id="UP000532746"/>
    </source>
</evidence>
<sequence length="114" mass="11597">MKAAPLAEFYHDVTACTSAELSALLPDGIFYPGASAYGIMKGAVDVFTRYLAAELGARGITANVVAPGAIFGGGAMTDAPEMRAFAAHTSALGRVGLPNDVAGVVAFLCTEEAE</sequence>
<dbReference type="SUPFAM" id="SSF51735">
    <property type="entry name" value="NAD(P)-binding Rossmann-fold domains"/>
    <property type="match status" value="1"/>
</dbReference>
<gene>
    <name evidence="3" type="ORF">HNQ93_003377</name>
</gene>
<dbReference type="Proteomes" id="UP000532746">
    <property type="component" value="Unassembled WGS sequence"/>
</dbReference>
<dbReference type="InterPro" id="IPR002347">
    <property type="entry name" value="SDR_fam"/>
</dbReference>
<dbReference type="EMBL" id="JACHGG010000005">
    <property type="protein sequence ID" value="MBB6060503.1"/>
    <property type="molecule type" value="Genomic_DNA"/>
</dbReference>
<name>A0A7W9WCX8_9BACT</name>
<keyword evidence="4" id="KW-1185">Reference proteome</keyword>
<evidence type="ECO:0000256" key="1">
    <source>
        <dbReference type="ARBA" id="ARBA00006484"/>
    </source>
</evidence>
<comment type="caution">
    <text evidence="3">The sequence shown here is derived from an EMBL/GenBank/DDBJ whole genome shotgun (WGS) entry which is preliminary data.</text>
</comment>
<dbReference type="Gene3D" id="3.40.50.720">
    <property type="entry name" value="NAD(P)-binding Rossmann-like Domain"/>
    <property type="match status" value="1"/>
</dbReference>
<dbReference type="RefSeq" id="WP_246399063.1">
    <property type="nucleotide sequence ID" value="NZ_JACHGG010000005.1"/>
</dbReference>
<dbReference type="PRINTS" id="PR00081">
    <property type="entry name" value="GDHRDH"/>
</dbReference>
<dbReference type="InterPro" id="IPR036291">
    <property type="entry name" value="NAD(P)-bd_dom_sf"/>
</dbReference>
<accession>A0A7W9WCX8</accession>
<reference evidence="3 4" key="1">
    <citation type="submission" date="2020-08" db="EMBL/GenBank/DDBJ databases">
        <title>Genomic Encyclopedia of Type Strains, Phase IV (KMG-IV): sequencing the most valuable type-strain genomes for metagenomic binning, comparative biology and taxonomic classification.</title>
        <authorList>
            <person name="Goeker M."/>
        </authorList>
    </citation>
    <scope>NUCLEOTIDE SEQUENCE [LARGE SCALE GENOMIC DNA]</scope>
    <source>
        <strain evidence="3 4">DSM 26718</strain>
    </source>
</reference>
<dbReference type="AlphaFoldDB" id="A0A7W9WCX8"/>
<dbReference type="PANTHER" id="PTHR48107">
    <property type="entry name" value="NADPH-DEPENDENT ALDEHYDE REDUCTASE-LIKE PROTEIN, CHLOROPLASTIC-RELATED"/>
    <property type="match status" value="1"/>
</dbReference>
<comment type="similarity">
    <text evidence="1">Belongs to the short-chain dehydrogenases/reductases (SDR) family.</text>
</comment>
<evidence type="ECO:0000313" key="3">
    <source>
        <dbReference type="EMBL" id="MBB6060503.1"/>
    </source>
</evidence>